<proteinExistence type="predicted"/>
<dbReference type="Proteomes" id="UP000034539">
    <property type="component" value="Unassembled WGS sequence"/>
</dbReference>
<accession>A0A0G0Q159</accession>
<protein>
    <submittedName>
        <fullName evidence="1">DGQHR domain protein</fullName>
    </submittedName>
</protein>
<reference evidence="1 2" key="1">
    <citation type="journal article" date="2015" name="Nature">
        <title>rRNA introns, odd ribosomes, and small enigmatic genomes across a large radiation of phyla.</title>
        <authorList>
            <person name="Brown C.T."/>
            <person name="Hug L.A."/>
            <person name="Thomas B.C."/>
            <person name="Sharon I."/>
            <person name="Castelle C.J."/>
            <person name="Singh A."/>
            <person name="Wilkins M.J."/>
            <person name="Williams K.H."/>
            <person name="Banfield J.F."/>
        </authorList>
    </citation>
    <scope>NUCLEOTIDE SEQUENCE [LARGE SCALE GENOMIC DNA]</scope>
</reference>
<evidence type="ECO:0000313" key="2">
    <source>
        <dbReference type="Proteomes" id="UP000034539"/>
    </source>
</evidence>
<dbReference type="NCBIfam" id="TIGR03187">
    <property type="entry name" value="DGQHR"/>
    <property type="match status" value="1"/>
</dbReference>
<name>A0A0G0Q159_9BACT</name>
<dbReference type="CDD" id="cd16413">
    <property type="entry name" value="DGQHR_domain"/>
    <property type="match status" value="1"/>
</dbReference>
<organism evidence="1 2">
    <name type="scientific">Candidatus Gottesmanbacteria bacterium GW2011_GWC2_39_8</name>
    <dbReference type="NCBI Taxonomy" id="1618450"/>
    <lineage>
        <taxon>Bacteria</taxon>
        <taxon>Candidatus Gottesmaniibacteriota</taxon>
    </lineage>
</organism>
<dbReference type="AlphaFoldDB" id="A0A0G0Q159"/>
<evidence type="ECO:0000313" key="1">
    <source>
        <dbReference type="EMBL" id="KKR33903.1"/>
    </source>
</evidence>
<sequence length="341" mass="39061">MKKKPSIFNFYGVVGKCGDLPVFLGFAPAKTLHHLSFTDILQEETGIGYQRPYNKRHSLDFKRYITTPGSSTIPLTFNLRKECQDVWDLEVTSDKFAILHIRENKKCFSQVDCQHRLGELYDQGVMLAFMTFIGLDLRSEMAQFVIINSKAKGLSSSLTDYHESQLVNDIINEAPHLYIARKLNEDPESPWYKLIRYGGKTISGLHRRTSFRMMQKSITKYLTQVKSNDFGNIDNKYIILRSYWVAVRNTFEEEWDDHRHHLITKGVGLYSLTKLLGDIVGKIEINQLNTDGFNRIIKPLKSNVDWSSKGRFSHAGGQKGVHEVYLALKEALGLEGTACRT</sequence>
<comment type="caution">
    <text evidence="1">The sequence shown here is derived from an EMBL/GenBank/DDBJ whole genome shotgun (WGS) entry which is preliminary data.</text>
</comment>
<gene>
    <name evidence="1" type="ORF">UT63_C0010G0007</name>
</gene>
<dbReference type="EMBL" id="LBXN01000010">
    <property type="protein sequence ID" value="KKR33903.1"/>
    <property type="molecule type" value="Genomic_DNA"/>
</dbReference>
<dbReference type="InterPro" id="IPR017601">
    <property type="entry name" value="DGQHR-contain_dom"/>
</dbReference>